<comment type="caution">
    <text evidence="3">The sequence shown here is derived from an EMBL/GenBank/DDBJ whole genome shotgun (WGS) entry which is preliminary data.</text>
</comment>
<organism evidence="3 5">
    <name type="scientific">Arctia plantaginis</name>
    <name type="common">Wood tiger moth</name>
    <name type="synonym">Phalaena plantaginis</name>
    <dbReference type="NCBI Taxonomy" id="874455"/>
    <lineage>
        <taxon>Eukaryota</taxon>
        <taxon>Metazoa</taxon>
        <taxon>Ecdysozoa</taxon>
        <taxon>Arthropoda</taxon>
        <taxon>Hexapoda</taxon>
        <taxon>Insecta</taxon>
        <taxon>Pterygota</taxon>
        <taxon>Neoptera</taxon>
        <taxon>Endopterygota</taxon>
        <taxon>Lepidoptera</taxon>
        <taxon>Glossata</taxon>
        <taxon>Ditrysia</taxon>
        <taxon>Noctuoidea</taxon>
        <taxon>Erebidae</taxon>
        <taxon>Arctiinae</taxon>
        <taxon>Arctia</taxon>
    </lineage>
</organism>
<reference evidence="4 5" key="1">
    <citation type="submission" date="2020-04" db="EMBL/GenBank/DDBJ databases">
        <authorList>
            <person name="Wallbank WR R."/>
            <person name="Pardo Diaz C."/>
            <person name="Kozak K."/>
            <person name="Martin S."/>
            <person name="Jiggins C."/>
            <person name="Moest M."/>
            <person name="Warren A I."/>
            <person name="Byers J.R.P. K."/>
            <person name="Montejo-Kovacevich G."/>
            <person name="Yen C E."/>
        </authorList>
    </citation>
    <scope>NUCLEOTIDE SEQUENCE [LARGE SCALE GENOMIC DNA]</scope>
</reference>
<evidence type="ECO:0000313" key="4">
    <source>
        <dbReference type="Proteomes" id="UP000494106"/>
    </source>
</evidence>
<protein>
    <submittedName>
        <fullName evidence="3">Uncharacterized protein</fullName>
    </submittedName>
</protein>
<evidence type="ECO:0000313" key="3">
    <source>
        <dbReference type="EMBL" id="CAB3234293.1"/>
    </source>
</evidence>
<dbReference type="AlphaFoldDB" id="A0A8S0ZR54"/>
<evidence type="ECO:0000256" key="1">
    <source>
        <dbReference type="SAM" id="SignalP"/>
    </source>
</evidence>
<keyword evidence="1" id="KW-0732">Signal</keyword>
<proteinExistence type="predicted"/>
<dbReference type="Proteomes" id="UP000494256">
    <property type="component" value="Unassembled WGS sequence"/>
</dbReference>
<evidence type="ECO:0000313" key="5">
    <source>
        <dbReference type="Proteomes" id="UP000494256"/>
    </source>
</evidence>
<dbReference type="Proteomes" id="UP000494106">
    <property type="component" value="Unassembled WGS sequence"/>
</dbReference>
<dbReference type="EMBL" id="CADEBD010000294">
    <property type="protein sequence ID" value="CAB3234293.1"/>
    <property type="molecule type" value="Genomic_DNA"/>
</dbReference>
<feature type="signal peptide" evidence="1">
    <location>
        <begin position="1"/>
        <end position="18"/>
    </location>
</feature>
<name>A0A8S0ZR54_ARCPL</name>
<keyword evidence="4" id="KW-1185">Reference proteome</keyword>
<accession>A0A8S0ZR54</accession>
<feature type="chain" id="PRO_5036272984" evidence="1">
    <location>
        <begin position="19"/>
        <end position="118"/>
    </location>
</feature>
<sequence length="118" mass="12225">MFAKIFAIAVCLFGLANAGALYNGVANYAPATSYVSRIDNNGAWNGINGAWNGINGGWNGVNGAWNGINGAWNGVNGAWNGVNGGWNGVNGGWNGVNGAWNGYNRLGAYGGHGAYNRW</sequence>
<evidence type="ECO:0000313" key="2">
    <source>
        <dbReference type="EMBL" id="CAB3230693.1"/>
    </source>
</evidence>
<dbReference type="EMBL" id="CADEBC010000428">
    <property type="protein sequence ID" value="CAB3230693.1"/>
    <property type="molecule type" value="Genomic_DNA"/>
</dbReference>
<gene>
    <name evidence="2" type="ORF">APLA_LOCUS4309</name>
    <name evidence="3" type="ORF">APLA_LOCUS6537</name>
</gene>